<evidence type="ECO:0000256" key="7">
    <source>
        <dbReference type="ARBA" id="ARBA00022807"/>
    </source>
</evidence>
<feature type="compositionally biased region" description="Acidic residues" evidence="8">
    <location>
        <begin position="151"/>
        <end position="166"/>
    </location>
</feature>
<dbReference type="Pfam" id="PF17802">
    <property type="entry name" value="SpaA"/>
    <property type="match status" value="5"/>
</dbReference>
<keyword evidence="6" id="KW-0378">Hydrolase</keyword>
<keyword evidence="3" id="KW-0964">Secreted</keyword>
<evidence type="ECO:0000259" key="11">
    <source>
        <dbReference type="PROSITE" id="PS51935"/>
    </source>
</evidence>
<feature type="transmembrane region" description="Helical" evidence="9">
    <location>
        <begin position="1644"/>
        <end position="1663"/>
    </location>
</feature>
<evidence type="ECO:0000313" key="13">
    <source>
        <dbReference type="Proteomes" id="UP000775500"/>
    </source>
</evidence>
<dbReference type="Gene3D" id="2.60.40.10">
    <property type="entry name" value="Immunoglobulins"/>
    <property type="match status" value="5"/>
</dbReference>
<dbReference type="InterPro" id="IPR041100">
    <property type="entry name" value="TQ"/>
</dbReference>
<accession>A0ABS2FNM6</accession>
<feature type="compositionally biased region" description="Polar residues" evidence="8">
    <location>
        <begin position="139"/>
        <end position="150"/>
    </location>
</feature>
<evidence type="ECO:0000256" key="9">
    <source>
        <dbReference type="SAM" id="Phobius"/>
    </source>
</evidence>
<dbReference type="InterPro" id="IPR000064">
    <property type="entry name" value="NLP_P60_dom"/>
</dbReference>
<dbReference type="RefSeq" id="WP_204684913.1">
    <property type="nucleotide sequence ID" value="NZ_JACJLU010000002.1"/>
</dbReference>
<comment type="caution">
    <text evidence="12">The sequence shown here is derived from an EMBL/GenBank/DDBJ whole genome shotgun (WGS) entry which is preliminary data.</text>
</comment>
<dbReference type="InterPro" id="IPR013783">
    <property type="entry name" value="Ig-like_fold"/>
</dbReference>
<dbReference type="Pfam" id="PF00877">
    <property type="entry name" value="NLPC_P60"/>
    <property type="match status" value="1"/>
</dbReference>
<keyword evidence="7" id="KW-0788">Thiol protease</keyword>
<evidence type="ECO:0000256" key="8">
    <source>
        <dbReference type="SAM" id="MobiDB-lite"/>
    </source>
</evidence>
<evidence type="ECO:0000256" key="2">
    <source>
        <dbReference type="ARBA" id="ARBA00007257"/>
    </source>
</evidence>
<dbReference type="Pfam" id="PF18202">
    <property type="entry name" value="TQ"/>
    <property type="match status" value="4"/>
</dbReference>
<dbReference type="PROSITE" id="PS51935">
    <property type="entry name" value="NLPC_P60"/>
    <property type="match status" value="1"/>
</dbReference>
<evidence type="ECO:0000313" key="12">
    <source>
        <dbReference type="EMBL" id="MBM6830980.1"/>
    </source>
</evidence>
<feature type="region of interest" description="Disordered" evidence="8">
    <location>
        <begin position="139"/>
        <end position="185"/>
    </location>
</feature>
<dbReference type="PANTHER" id="PTHR36108:SF13">
    <property type="entry name" value="COLOSSIN-B-RELATED"/>
    <property type="match status" value="1"/>
</dbReference>
<keyword evidence="9" id="KW-1133">Transmembrane helix</keyword>
<comment type="similarity">
    <text evidence="1">Belongs to the peptidase C40 family.</text>
</comment>
<evidence type="ECO:0000256" key="6">
    <source>
        <dbReference type="ARBA" id="ARBA00022801"/>
    </source>
</evidence>
<proteinExistence type="inferred from homology"/>
<sequence length="1670" mass="182594">MNSTIKKIMSKALAITASVFTVAQCVLPAYAQENVVEPEPQSAITSTLSVNVEGAGTVDIQENGNTHEVTETTPLSLELEAGTQIHLSVEEQENLFISSLTEDSNTVAGFEVGSTTFDYDFVTTESAKAIVVSFDVASETENTGLSNENQSAEDEDVGETAEEELNDGNSLESEKEEKESEEDKSLTTFNAAKAAARAGQDLSGALGTGIDGQQIVDLARAWVGKFGYAHGGSPAVGMDCSGFVTLVFKQYLGTVNWQPWGNVNGSYQAGSHIGLTMSTDKYGIGTPGMMDVARWEGYLKTHGVSDSGAYNLARANSTNFDDYFNVGDIVIYYFDDNGTVLSQVGGTPHMAIYAGNNTVIHSTLISGFGAIDRNGPSVSNIVDAMNKGSVQLRSFRIFPVGEGTGEIKISKSSANPTITDGNDCYGTMEGAQYGLYSDASATQQIGTFTIGANGESNTIDELKAGTYYIKEIKAPEGYALDTQIYPVTVEAGETTTKAFTDIPQNDPVRVALGKVDKTTNSNKPQGSASLKDAQFTIKYYDGYYDSEGDFESLEPTRTWVVKTDDDGYAFLDPGYIVSGDELYTSSNGDPTLPLGTITIQETKAPEGYLLDDTLFIRKITSDGTVEGVDTYNEPIVKEQVQLGDFTIYKIKSSSNESSISQPEEGAEFTAIYKGYVDQYGSFEEAMKHTSEYGPNEWSKLTTDETGHATSGKLAYGTYVVKQTKASDEMTMLEETFEVTVSNDGDHFEYTINNVPMDYYVQIVKKDADSGKTVSLNNATFQIVKYNNGNVDANYDSAYLRTDENGIVSVKNGLFWYDQFTTNADNRLSIIESFGKYEGTTSEDKGSVAVPQKFPAGQYEIQEIETPEGYLLGQNISFELSSENVVESDEDGDAFLTVEYSDPKPTGRIELTKEFEDPDYIMHGSVTFDLYVTQDIVDPADGTVLYKAGDKYGTYELNEETNTIVIEGLPMGVGESHFKLVEATTYENYQLNTEEYPVDFVQTDDTTTTYTAEVTVENELIHISTKALNAKTDGKEFNSAKEITVTDTVSYEGILPNQEYTLHAVLMNKETGEQVMNEDGTPVEGYKKFTSETADGTVDVEMNLDASSLGGQDYVVYEYLLNTGLEGHEGCEIAKHEDLTDENQTITILESKIQTLAQSENGSHEQQIKDGEITLTDTISYSGLVPNMEYKLEGQLMNKETGQPLLDAEGIIESEATFTPETSEGTVDVTFTFDSSLVETGMSLVAFETLYEIEENPEGVFSKIEVANHKDIEDEGQTISFIDIHTKAQSENGSNEQQATEGGVTLTDTVSYEGLQPGKEYELSGKLMNKETGQPLLDAEGNEITAKTTFTPEEADGEVEVEFTFDLTGIEAGTDIVVFENLYREGIEIAVHTDIEDEDQTIHITDLHTEALSENGTHTAPTGSEVTITDTVTYTNLEPGKEYTVSGKLMDKETGEPLLDADEEEITAETTFTPEEPNGTVELVYTLDSTLLADKEIVVFEDLYKDEILVASHADIEDENQTIKFKHFEILVNKVDSATNTNIVSNEFEFTMYEDKECTKEVVTKAGNTENGTALFDVEEGVWYIKETAAPQGYLLSSEVVKVEVKDNKMYVNDKEVETNEDYLYSIVYLNTLTPVVNTGEGSNLPILLAVGAGILVAIAVIAVKTRKKRQ</sequence>
<keyword evidence="4" id="KW-0645">Protease</keyword>
<dbReference type="Gene3D" id="3.90.1720.10">
    <property type="entry name" value="endopeptidase domain like (from Nostoc punctiforme)"/>
    <property type="match status" value="1"/>
</dbReference>
<evidence type="ECO:0000256" key="5">
    <source>
        <dbReference type="ARBA" id="ARBA00022729"/>
    </source>
</evidence>
<reference evidence="12 13" key="1">
    <citation type="journal article" date="2021" name="Sci. Rep.">
        <title>The distribution of antibiotic resistance genes in chicken gut microbiota commensals.</title>
        <authorList>
            <person name="Juricova H."/>
            <person name="Matiasovicova J."/>
            <person name="Kubasova T."/>
            <person name="Cejkova D."/>
            <person name="Rychlik I."/>
        </authorList>
    </citation>
    <scope>NUCLEOTIDE SEQUENCE [LARGE SCALE GENOMIC DNA]</scope>
    <source>
        <strain evidence="12 13">An423</strain>
    </source>
</reference>
<dbReference type="Proteomes" id="UP000775500">
    <property type="component" value="Unassembled WGS sequence"/>
</dbReference>
<name>A0ABS2FNM6_9FIRM</name>
<evidence type="ECO:0000256" key="10">
    <source>
        <dbReference type="SAM" id="SignalP"/>
    </source>
</evidence>
<keyword evidence="9" id="KW-0472">Membrane</keyword>
<feature type="chain" id="PRO_5045480837" evidence="10">
    <location>
        <begin position="32"/>
        <end position="1670"/>
    </location>
</feature>
<evidence type="ECO:0000256" key="3">
    <source>
        <dbReference type="ARBA" id="ARBA00022525"/>
    </source>
</evidence>
<evidence type="ECO:0000256" key="4">
    <source>
        <dbReference type="ARBA" id="ARBA00022670"/>
    </source>
</evidence>
<organism evidence="12 13">
    <name type="scientific">Faecalicoccus acidiformans</name>
    <dbReference type="NCBI Taxonomy" id="915173"/>
    <lineage>
        <taxon>Bacteria</taxon>
        <taxon>Bacillati</taxon>
        <taxon>Bacillota</taxon>
        <taxon>Erysipelotrichia</taxon>
        <taxon>Erysipelotrichales</taxon>
        <taxon>Erysipelotrichaceae</taxon>
        <taxon>Faecalicoccus</taxon>
    </lineage>
</organism>
<dbReference type="EMBL" id="JACJLU010000002">
    <property type="protein sequence ID" value="MBM6830980.1"/>
    <property type="molecule type" value="Genomic_DNA"/>
</dbReference>
<keyword evidence="5 10" id="KW-0732">Signal</keyword>
<keyword evidence="9" id="KW-0812">Transmembrane</keyword>
<dbReference type="InterPro" id="IPR041033">
    <property type="entry name" value="SpaA_PFL_dom_1"/>
</dbReference>
<comment type="similarity">
    <text evidence="2">Belongs to the serine-aspartate repeat-containing protein (SDr) family.</text>
</comment>
<dbReference type="PANTHER" id="PTHR36108">
    <property type="entry name" value="COLOSSIN-B-RELATED"/>
    <property type="match status" value="1"/>
</dbReference>
<protein>
    <submittedName>
        <fullName evidence="12">VaFE repeat-containing surface-anchored protein</fullName>
    </submittedName>
</protein>
<dbReference type="InterPro" id="IPR038765">
    <property type="entry name" value="Papain-like_cys_pep_sf"/>
</dbReference>
<dbReference type="Gene3D" id="2.60.40.3930">
    <property type="match status" value="4"/>
</dbReference>
<feature type="compositionally biased region" description="Basic and acidic residues" evidence="8">
    <location>
        <begin position="172"/>
        <end position="185"/>
    </location>
</feature>
<feature type="domain" description="NlpC/P60" evidence="11">
    <location>
        <begin position="209"/>
        <end position="393"/>
    </location>
</feature>
<dbReference type="NCBIfam" id="NF033903">
    <property type="entry name" value="VaFE_rpt"/>
    <property type="match status" value="4"/>
</dbReference>
<evidence type="ECO:0000256" key="1">
    <source>
        <dbReference type="ARBA" id="ARBA00007074"/>
    </source>
</evidence>
<dbReference type="SUPFAM" id="SSF54001">
    <property type="entry name" value="Cysteine proteinases"/>
    <property type="match status" value="1"/>
</dbReference>
<keyword evidence="13" id="KW-1185">Reference proteome</keyword>
<feature type="signal peptide" evidence="10">
    <location>
        <begin position="1"/>
        <end position="31"/>
    </location>
</feature>
<gene>
    <name evidence="12" type="ORF">H5982_02510</name>
</gene>